<dbReference type="EMBL" id="MN740936">
    <property type="protein sequence ID" value="QHU18706.1"/>
    <property type="molecule type" value="Genomic_DNA"/>
</dbReference>
<sequence length="430" mass="49665">MSLSMSLSKHFYSLDEVQAALSYCSTHHKTTESLFWCHELIQSGCSSEAISILFESWLWHVGPFRLAWLIDAWNTLGSDEVQDTSILLSAYQLSSLPQHDHSLSTILLLRVVQRDTIPDRVTRKTPAILPSHDEKECYFIRSLFQGKARSAWWISSYLPVPRVWEVLTWYIQHILLNPHYSTCLEALQTYEKLLGYRSEEYDIIVRCMAILMCCLSPAQQHRSFQPLPLPSSSIPDTLAQWNSTLRRGRVYSIPTACLYGNTIRGHYTWSQHNQIQLYHIEKYWVGCPYWEEVVSKYGSICEGTIRWNSEDDRERLYDEVFSDGIPDEWDHLEKKKSHGDGVLGPTESVTLKKYVTRFLSQSSRLAWHAFPTLLPFLSTLPFTDSFPVSILQPYQDLPSVLDEHTMLLLRPVRKIKRIGSSAPLLCVTKS</sequence>
<dbReference type="AlphaFoldDB" id="A0A6C0KNH8"/>
<name>A0A6C0KNH8_9ZZZZ</name>
<reference evidence="1" key="1">
    <citation type="journal article" date="2020" name="Nature">
        <title>Giant virus diversity and host interactions through global metagenomics.</title>
        <authorList>
            <person name="Schulz F."/>
            <person name="Roux S."/>
            <person name="Paez-Espino D."/>
            <person name="Jungbluth S."/>
            <person name="Walsh D.A."/>
            <person name="Denef V.J."/>
            <person name="McMahon K.D."/>
            <person name="Konstantinidis K.T."/>
            <person name="Eloe-Fadrosh E.A."/>
            <person name="Kyrpides N.C."/>
            <person name="Woyke T."/>
        </authorList>
    </citation>
    <scope>NUCLEOTIDE SEQUENCE</scope>
    <source>
        <strain evidence="1">GVMAG-S-3300013006-158</strain>
    </source>
</reference>
<evidence type="ECO:0000313" key="1">
    <source>
        <dbReference type="EMBL" id="QHU18706.1"/>
    </source>
</evidence>
<organism evidence="1">
    <name type="scientific">viral metagenome</name>
    <dbReference type="NCBI Taxonomy" id="1070528"/>
    <lineage>
        <taxon>unclassified sequences</taxon>
        <taxon>metagenomes</taxon>
        <taxon>organismal metagenomes</taxon>
    </lineage>
</organism>
<proteinExistence type="predicted"/>
<protein>
    <submittedName>
        <fullName evidence="1">Uncharacterized protein</fullName>
    </submittedName>
</protein>
<accession>A0A6C0KNH8</accession>